<keyword evidence="10" id="KW-1185">Reference proteome</keyword>
<feature type="transmembrane region" description="Helical" evidence="7">
    <location>
        <begin position="281"/>
        <end position="304"/>
    </location>
</feature>
<dbReference type="CDD" id="cd06261">
    <property type="entry name" value="TM_PBP2"/>
    <property type="match status" value="1"/>
</dbReference>
<dbReference type="SUPFAM" id="SSF161098">
    <property type="entry name" value="MetI-like"/>
    <property type="match status" value="1"/>
</dbReference>
<evidence type="ECO:0000256" key="7">
    <source>
        <dbReference type="RuleBase" id="RU363032"/>
    </source>
</evidence>
<keyword evidence="3" id="KW-1003">Cell membrane</keyword>
<dbReference type="Gene3D" id="1.10.3720.10">
    <property type="entry name" value="MetI-like"/>
    <property type="match status" value="1"/>
</dbReference>
<evidence type="ECO:0000256" key="1">
    <source>
        <dbReference type="ARBA" id="ARBA00004651"/>
    </source>
</evidence>
<comment type="subcellular location">
    <subcellularLocation>
        <location evidence="1 7">Cell membrane</location>
        <topology evidence="1 7">Multi-pass membrane protein</topology>
    </subcellularLocation>
</comment>
<sequence length="318" mass="33581">MPLFILKRLRDSVIALVLATVLVFLGVRALPGDIATAMAGEEGSPEQLAAIRDRFGLDEPVYVQYFHWISNMARGDMGASIRTGQPVSDLLSTALPATAELAVLSLVLALLIGIPLGAMAAVRRGRAVDHVSNGFSLVGLSIPNFWFGLVLILILSIGLGWLPSSGYRSFAEDPGANLLRMVMPAMVLGIGVAAVLARQMQASMIESLSTDYVRTARAKGLREPSVIVGHALRNSLITAVTIIGLQLGALISGAAVTEKIFVIPGLGKLAVDSVFQRDYPVIQGVVLVSAAGYIIVNFAVDALYSVLNPRIRVAGGAR</sequence>
<feature type="transmembrane region" description="Helical" evidence="7">
    <location>
        <begin position="101"/>
        <end position="122"/>
    </location>
</feature>
<gene>
    <name evidence="9" type="ORF">ITP53_33980</name>
</gene>
<evidence type="ECO:0000256" key="3">
    <source>
        <dbReference type="ARBA" id="ARBA00022475"/>
    </source>
</evidence>
<evidence type="ECO:0000256" key="5">
    <source>
        <dbReference type="ARBA" id="ARBA00022989"/>
    </source>
</evidence>
<dbReference type="Pfam" id="PF19300">
    <property type="entry name" value="BPD_transp_1_N"/>
    <property type="match status" value="1"/>
</dbReference>
<evidence type="ECO:0000256" key="4">
    <source>
        <dbReference type="ARBA" id="ARBA00022692"/>
    </source>
</evidence>
<evidence type="ECO:0000313" key="9">
    <source>
        <dbReference type="EMBL" id="MBF8190637.1"/>
    </source>
</evidence>
<keyword evidence="5 7" id="KW-1133">Transmembrane helix</keyword>
<evidence type="ECO:0000259" key="8">
    <source>
        <dbReference type="PROSITE" id="PS50928"/>
    </source>
</evidence>
<dbReference type="GO" id="GO:0005886">
    <property type="term" value="C:plasma membrane"/>
    <property type="evidence" value="ECO:0007669"/>
    <property type="project" value="UniProtKB-SubCell"/>
</dbReference>
<dbReference type="PANTHER" id="PTHR43163">
    <property type="entry name" value="DIPEPTIDE TRANSPORT SYSTEM PERMEASE PROTEIN DPPB-RELATED"/>
    <property type="match status" value="1"/>
</dbReference>
<dbReference type="Proteomes" id="UP000605361">
    <property type="component" value="Unassembled WGS sequence"/>
</dbReference>
<dbReference type="PANTHER" id="PTHR43163:SF6">
    <property type="entry name" value="DIPEPTIDE TRANSPORT SYSTEM PERMEASE PROTEIN DPPB-RELATED"/>
    <property type="match status" value="1"/>
</dbReference>
<keyword evidence="4 7" id="KW-0812">Transmembrane</keyword>
<accession>A0A931AKD3</accession>
<dbReference type="AlphaFoldDB" id="A0A931AKD3"/>
<dbReference type="InterPro" id="IPR000515">
    <property type="entry name" value="MetI-like"/>
</dbReference>
<feature type="domain" description="ABC transmembrane type-1" evidence="8">
    <location>
        <begin position="95"/>
        <end position="304"/>
    </location>
</feature>
<dbReference type="RefSeq" id="WP_195899554.1">
    <property type="nucleotide sequence ID" value="NZ_JADOGI010000129.1"/>
</dbReference>
<dbReference type="EMBL" id="JADOGI010000129">
    <property type="protein sequence ID" value="MBF8190637.1"/>
    <property type="molecule type" value="Genomic_DNA"/>
</dbReference>
<dbReference type="PROSITE" id="PS50928">
    <property type="entry name" value="ABC_TM1"/>
    <property type="match status" value="1"/>
</dbReference>
<name>A0A931AKD3_9ACTN</name>
<dbReference type="Pfam" id="PF00528">
    <property type="entry name" value="BPD_transp_1"/>
    <property type="match status" value="1"/>
</dbReference>
<comment type="caution">
    <text evidence="9">The sequence shown here is derived from an EMBL/GenBank/DDBJ whole genome shotgun (WGS) entry which is preliminary data.</text>
</comment>
<evidence type="ECO:0000256" key="2">
    <source>
        <dbReference type="ARBA" id="ARBA00022448"/>
    </source>
</evidence>
<keyword evidence="2 7" id="KW-0813">Transport</keyword>
<evidence type="ECO:0000313" key="10">
    <source>
        <dbReference type="Proteomes" id="UP000605361"/>
    </source>
</evidence>
<reference evidence="9" key="1">
    <citation type="submission" date="2020-11" db="EMBL/GenBank/DDBJ databases">
        <title>Whole-genome analyses of Nonomuraea sp. K274.</title>
        <authorList>
            <person name="Veyisoglu A."/>
        </authorList>
    </citation>
    <scope>NUCLEOTIDE SEQUENCE</scope>
    <source>
        <strain evidence="9">K274</strain>
    </source>
</reference>
<feature type="transmembrane region" description="Helical" evidence="7">
    <location>
        <begin position="134"/>
        <end position="158"/>
    </location>
</feature>
<feature type="transmembrane region" description="Helical" evidence="7">
    <location>
        <begin position="236"/>
        <end position="261"/>
    </location>
</feature>
<organism evidence="9 10">
    <name type="scientific">Nonomuraea cypriaca</name>
    <dbReference type="NCBI Taxonomy" id="1187855"/>
    <lineage>
        <taxon>Bacteria</taxon>
        <taxon>Bacillati</taxon>
        <taxon>Actinomycetota</taxon>
        <taxon>Actinomycetes</taxon>
        <taxon>Streptosporangiales</taxon>
        <taxon>Streptosporangiaceae</taxon>
        <taxon>Nonomuraea</taxon>
    </lineage>
</organism>
<proteinExistence type="inferred from homology"/>
<protein>
    <submittedName>
        <fullName evidence="9">ABC transporter permease</fullName>
    </submittedName>
</protein>
<dbReference type="InterPro" id="IPR045621">
    <property type="entry name" value="BPD_transp_1_N"/>
</dbReference>
<keyword evidence="6 7" id="KW-0472">Membrane</keyword>
<comment type="similarity">
    <text evidence="7">Belongs to the binding-protein-dependent transport system permease family.</text>
</comment>
<feature type="transmembrane region" description="Helical" evidence="7">
    <location>
        <begin position="178"/>
        <end position="197"/>
    </location>
</feature>
<evidence type="ECO:0000256" key="6">
    <source>
        <dbReference type="ARBA" id="ARBA00023136"/>
    </source>
</evidence>
<dbReference type="InterPro" id="IPR035906">
    <property type="entry name" value="MetI-like_sf"/>
</dbReference>
<dbReference type="GO" id="GO:0071916">
    <property type="term" value="F:dipeptide transmembrane transporter activity"/>
    <property type="evidence" value="ECO:0007669"/>
    <property type="project" value="TreeGrafter"/>
</dbReference>